<dbReference type="EMBL" id="CP022047">
    <property type="protein sequence ID" value="ASE35665.1"/>
    <property type="molecule type" value="Genomic_DNA"/>
</dbReference>
<reference evidence="2" key="1">
    <citation type="submission" date="2017-06" db="EMBL/GenBank/DDBJ databases">
        <title>FDA dAtabase for Regulatory Grade micrObial Sequences (FDA-ARGOS): Supporting development and validation of Infectious Disease Dx tests.</title>
        <authorList>
            <person name="Goldberg B."/>
            <person name="Campos J."/>
            <person name="Tallon L."/>
            <person name="Sadzewicz L."/>
            <person name="Sengamalay N."/>
            <person name="Ott S."/>
            <person name="Godinez A."/>
            <person name="Nagaraj S."/>
            <person name="Vavikolanu K."/>
            <person name="Nadendla S."/>
            <person name="George J."/>
            <person name="Geyer C."/>
            <person name="Sichtig H."/>
        </authorList>
    </citation>
    <scope>NUCLEOTIDE SEQUENCE [LARGE SCALE GENOMIC DNA]</scope>
    <source>
        <strain evidence="2">FDAARGOS_285</strain>
        <plasmid evidence="2">unnamed1</plasmid>
    </source>
</reference>
<dbReference type="AlphaFoldDB" id="A0AAI8DKT3"/>
<dbReference type="KEGG" id="sscu:CEP64_13670"/>
<protein>
    <submittedName>
        <fullName evidence="1">Uncharacterized protein</fullName>
    </submittedName>
</protein>
<evidence type="ECO:0000313" key="1">
    <source>
        <dbReference type="EMBL" id="ASE35665.1"/>
    </source>
</evidence>
<name>A0AAI8DKT3_MAMSC</name>
<geneLocation type="plasmid" evidence="1 2">
    <name>unnamed1</name>
</geneLocation>
<gene>
    <name evidence="1" type="ORF">CEP64_13670</name>
</gene>
<sequence length="70" mass="8531">MKDELYNIDIPDNQDMYAVLRLEDENAVYYDHRNDEEFSLPLTDDQKADIEYGESIEHRMYVLPKIYWKI</sequence>
<accession>A0AAI8DKT3</accession>
<dbReference type="Proteomes" id="UP000197058">
    <property type="component" value="Plasmid unnamed1"/>
</dbReference>
<organism evidence="1 2">
    <name type="scientific">Mammaliicoccus sciuri</name>
    <name type="common">Staphylococcus sciuri</name>
    <dbReference type="NCBI Taxonomy" id="1296"/>
    <lineage>
        <taxon>Bacteria</taxon>
        <taxon>Bacillati</taxon>
        <taxon>Bacillota</taxon>
        <taxon>Bacilli</taxon>
        <taxon>Bacillales</taxon>
        <taxon>Staphylococcaceae</taxon>
        <taxon>Mammaliicoccus</taxon>
    </lineage>
</organism>
<proteinExistence type="predicted"/>
<evidence type="ECO:0000313" key="2">
    <source>
        <dbReference type="Proteomes" id="UP000197058"/>
    </source>
</evidence>
<keyword evidence="1" id="KW-0614">Plasmid</keyword>
<dbReference type="RefSeq" id="WP_088592757.1">
    <property type="nucleotide sequence ID" value="NZ_CP022047.2"/>
</dbReference>